<reference evidence="8 9" key="1">
    <citation type="submission" date="2018-05" db="EMBL/GenBank/DDBJ databases">
        <title>Complete genome sequence of sponge-derived Streptomyces sp. HNM0039.</title>
        <authorList>
            <person name="Huang X."/>
            <person name="Zhou S."/>
        </authorList>
    </citation>
    <scope>NUCLEOTIDE SEQUENCE [LARGE SCALE GENOMIC DNA]</scope>
    <source>
        <strain evidence="8 9">HNM0039</strain>
    </source>
</reference>
<dbReference type="GO" id="GO:0016787">
    <property type="term" value="F:hydrolase activity"/>
    <property type="evidence" value="ECO:0007669"/>
    <property type="project" value="UniProtKB-KW"/>
</dbReference>
<organism evidence="8 9">
    <name type="scientific">Streptomyces tirandamycinicus</name>
    <dbReference type="NCBI Taxonomy" id="2174846"/>
    <lineage>
        <taxon>Bacteria</taxon>
        <taxon>Bacillati</taxon>
        <taxon>Actinomycetota</taxon>
        <taxon>Actinomycetes</taxon>
        <taxon>Kitasatosporales</taxon>
        <taxon>Streptomycetaceae</taxon>
        <taxon>Streptomyces</taxon>
    </lineage>
</organism>
<evidence type="ECO:0000256" key="6">
    <source>
        <dbReference type="ARBA" id="ARBA00022884"/>
    </source>
</evidence>
<dbReference type="InterPro" id="IPR012933">
    <property type="entry name" value="HicA_mRNA_interferase"/>
</dbReference>
<evidence type="ECO:0000256" key="1">
    <source>
        <dbReference type="ARBA" id="ARBA00006620"/>
    </source>
</evidence>
<dbReference type="EMBL" id="CP029188">
    <property type="protein sequence ID" value="AWI29051.1"/>
    <property type="molecule type" value="Genomic_DNA"/>
</dbReference>
<dbReference type="Gene3D" id="3.30.920.30">
    <property type="entry name" value="Hypothetical protein"/>
    <property type="match status" value="1"/>
</dbReference>
<dbReference type="OrthoDB" id="9799039at2"/>
<dbReference type="GO" id="GO:0003729">
    <property type="term" value="F:mRNA binding"/>
    <property type="evidence" value="ECO:0007669"/>
    <property type="project" value="InterPro"/>
</dbReference>
<comment type="similarity">
    <text evidence="1">Belongs to the HicA mRNA interferase family.</text>
</comment>
<dbReference type="Pfam" id="PF07927">
    <property type="entry name" value="HicA_toxin"/>
    <property type="match status" value="1"/>
</dbReference>
<dbReference type="GO" id="GO:0004519">
    <property type="term" value="F:endonuclease activity"/>
    <property type="evidence" value="ECO:0007669"/>
    <property type="project" value="UniProtKB-KW"/>
</dbReference>
<sequence length="63" mass="6876">MKKRDLLRELRAIAAEKGAELVLARQGGSHEVYALGGQRLIVPRHNEIAEGTARSIIRAAKGE</sequence>
<evidence type="ECO:0000256" key="4">
    <source>
        <dbReference type="ARBA" id="ARBA00022759"/>
    </source>
</evidence>
<keyword evidence="7" id="KW-0346">Stress response</keyword>
<keyword evidence="6" id="KW-0694">RNA-binding</keyword>
<name>A0A2S1SRM6_9ACTN</name>
<evidence type="ECO:0000256" key="5">
    <source>
        <dbReference type="ARBA" id="ARBA00022801"/>
    </source>
</evidence>
<dbReference type="KEGG" id="stir:DDW44_09830"/>
<keyword evidence="9" id="KW-1185">Reference proteome</keyword>
<evidence type="ECO:0000256" key="3">
    <source>
        <dbReference type="ARBA" id="ARBA00022722"/>
    </source>
</evidence>
<keyword evidence="5" id="KW-0378">Hydrolase</keyword>
<dbReference type="AlphaFoldDB" id="A0A2S1SRM6"/>
<dbReference type="InterPro" id="IPR038570">
    <property type="entry name" value="HicA_sf"/>
</dbReference>
<accession>A0A2S1SRM6</accession>
<dbReference type="RefSeq" id="WP_078509251.1">
    <property type="nucleotide sequence ID" value="NZ_CP029188.1"/>
</dbReference>
<evidence type="ECO:0000313" key="9">
    <source>
        <dbReference type="Proteomes" id="UP000244900"/>
    </source>
</evidence>
<gene>
    <name evidence="8" type="ORF">DDW44_09830</name>
</gene>
<evidence type="ECO:0000313" key="8">
    <source>
        <dbReference type="EMBL" id="AWI29051.1"/>
    </source>
</evidence>
<keyword evidence="4" id="KW-0255">Endonuclease</keyword>
<dbReference type="Proteomes" id="UP000244900">
    <property type="component" value="Chromosome"/>
</dbReference>
<protein>
    <submittedName>
        <fullName evidence="8">Type II toxin-antitoxin system HicA family toxin</fullName>
    </submittedName>
</protein>
<keyword evidence="2" id="KW-1277">Toxin-antitoxin system</keyword>
<evidence type="ECO:0000256" key="2">
    <source>
        <dbReference type="ARBA" id="ARBA00022649"/>
    </source>
</evidence>
<proteinExistence type="inferred from homology"/>
<evidence type="ECO:0000256" key="7">
    <source>
        <dbReference type="ARBA" id="ARBA00023016"/>
    </source>
</evidence>
<dbReference type="SUPFAM" id="SSF54786">
    <property type="entry name" value="YcfA/nrd intein domain"/>
    <property type="match status" value="1"/>
</dbReference>
<keyword evidence="3" id="KW-0540">Nuclease</keyword>